<dbReference type="GO" id="GO:0000976">
    <property type="term" value="F:transcription cis-regulatory region binding"/>
    <property type="evidence" value="ECO:0007669"/>
    <property type="project" value="TreeGrafter"/>
</dbReference>
<reference evidence="6 7" key="1">
    <citation type="submission" date="2018-02" db="EMBL/GenBank/DDBJ databases">
        <title>8 Nocardia nova and 1 Nocardia cyriacigeorgica strain used for evolution to TMP-SMX.</title>
        <authorList>
            <person name="Mehta H."/>
            <person name="Weng J."/>
            <person name="Shamoo Y."/>
        </authorList>
    </citation>
    <scope>NUCLEOTIDE SEQUENCE [LARGE SCALE GENOMIC DNA]</scope>
    <source>
        <strain evidence="6 7">BAA2227</strain>
    </source>
</reference>
<sequence length="215" mass="23649">MDAEFAERHRSVRAQALGTPRGRLIGAMVECVGARGFSATTLTDIVARAHVSRSTFYEHFGNKEHCFVEAVHTGMEMIRARIVDELAQLPRDADPRCRIATVITTFCAVIASEPDFARLILVESLLVGEASTDFRDMALDRFTTMYRKYHDKARAADPGIPELSDELIALVPDAIGERTRRVLVRDGAQRVPELAPTFIEFANAALGLASAPVHA</sequence>
<comment type="caution">
    <text evidence="6">The sequence shown here is derived from an EMBL/GenBank/DDBJ whole genome shotgun (WGS) entry which is preliminary data.</text>
</comment>
<dbReference type="InterPro" id="IPR009057">
    <property type="entry name" value="Homeodomain-like_sf"/>
</dbReference>
<evidence type="ECO:0000313" key="6">
    <source>
        <dbReference type="EMBL" id="PPJ20083.1"/>
    </source>
</evidence>
<name>A0A2S5ZVR3_9NOCA</name>
<dbReference type="GO" id="GO:0003700">
    <property type="term" value="F:DNA-binding transcription factor activity"/>
    <property type="evidence" value="ECO:0007669"/>
    <property type="project" value="TreeGrafter"/>
</dbReference>
<dbReference type="Gene3D" id="1.10.357.10">
    <property type="entry name" value="Tetracycline Repressor, domain 2"/>
    <property type="match status" value="1"/>
</dbReference>
<keyword evidence="7" id="KW-1185">Reference proteome</keyword>
<dbReference type="Pfam" id="PF00440">
    <property type="entry name" value="TetR_N"/>
    <property type="match status" value="1"/>
</dbReference>
<organism evidence="6 7">
    <name type="scientific">Nocardia nova</name>
    <dbReference type="NCBI Taxonomy" id="37330"/>
    <lineage>
        <taxon>Bacteria</taxon>
        <taxon>Bacillati</taxon>
        <taxon>Actinomycetota</taxon>
        <taxon>Actinomycetes</taxon>
        <taxon>Mycobacteriales</taxon>
        <taxon>Nocardiaceae</taxon>
        <taxon>Nocardia</taxon>
    </lineage>
</organism>
<feature type="domain" description="HTH tetR-type" evidence="5">
    <location>
        <begin position="18"/>
        <end position="78"/>
    </location>
</feature>
<evidence type="ECO:0000256" key="3">
    <source>
        <dbReference type="ARBA" id="ARBA00023163"/>
    </source>
</evidence>
<dbReference type="PANTHER" id="PTHR30055:SF234">
    <property type="entry name" value="HTH-TYPE TRANSCRIPTIONAL REGULATOR BETI"/>
    <property type="match status" value="1"/>
</dbReference>
<evidence type="ECO:0000313" key="7">
    <source>
        <dbReference type="Proteomes" id="UP000238356"/>
    </source>
</evidence>
<feature type="DNA-binding region" description="H-T-H motif" evidence="4">
    <location>
        <begin position="41"/>
        <end position="60"/>
    </location>
</feature>
<dbReference type="SUPFAM" id="SSF46689">
    <property type="entry name" value="Homeodomain-like"/>
    <property type="match status" value="1"/>
</dbReference>
<evidence type="ECO:0000256" key="2">
    <source>
        <dbReference type="ARBA" id="ARBA00023125"/>
    </source>
</evidence>
<dbReference type="AlphaFoldDB" id="A0A2S5ZVR3"/>
<proteinExistence type="predicted"/>
<dbReference type="InterPro" id="IPR001647">
    <property type="entry name" value="HTH_TetR"/>
</dbReference>
<protein>
    <submittedName>
        <fullName evidence="6">TetR/AcrR family transcriptional regulator</fullName>
    </submittedName>
</protein>
<evidence type="ECO:0000256" key="4">
    <source>
        <dbReference type="PROSITE-ProRule" id="PRU00335"/>
    </source>
</evidence>
<dbReference type="PROSITE" id="PS50977">
    <property type="entry name" value="HTH_TETR_2"/>
    <property type="match status" value="1"/>
</dbReference>
<dbReference type="InterPro" id="IPR050109">
    <property type="entry name" value="HTH-type_TetR-like_transc_reg"/>
</dbReference>
<dbReference type="PANTHER" id="PTHR30055">
    <property type="entry name" value="HTH-TYPE TRANSCRIPTIONAL REGULATOR RUTR"/>
    <property type="match status" value="1"/>
</dbReference>
<keyword evidence="3" id="KW-0804">Transcription</keyword>
<dbReference type="PRINTS" id="PR00455">
    <property type="entry name" value="HTHTETR"/>
</dbReference>
<evidence type="ECO:0000256" key="1">
    <source>
        <dbReference type="ARBA" id="ARBA00023015"/>
    </source>
</evidence>
<accession>A0A2S5ZVR3</accession>
<evidence type="ECO:0000259" key="5">
    <source>
        <dbReference type="PROSITE" id="PS50977"/>
    </source>
</evidence>
<keyword evidence="2 4" id="KW-0238">DNA-binding</keyword>
<dbReference type="EMBL" id="PSZD01000037">
    <property type="protein sequence ID" value="PPJ20083.1"/>
    <property type="molecule type" value="Genomic_DNA"/>
</dbReference>
<dbReference type="Proteomes" id="UP000238356">
    <property type="component" value="Unassembled WGS sequence"/>
</dbReference>
<gene>
    <name evidence="6" type="ORF">C5F51_33960</name>
</gene>
<dbReference type="RefSeq" id="WP_064908098.1">
    <property type="nucleotide sequence ID" value="NZ_PSZD01000037.1"/>
</dbReference>
<keyword evidence="1" id="KW-0805">Transcription regulation</keyword>